<dbReference type="PANTHER" id="PTHR10907:SF47">
    <property type="entry name" value="REGUCALCIN"/>
    <property type="match status" value="1"/>
</dbReference>
<comment type="caution">
    <text evidence="3">The sequence shown here is derived from an EMBL/GenBank/DDBJ whole genome shotgun (WGS) entry which is preliminary data.</text>
</comment>
<dbReference type="PANTHER" id="PTHR10907">
    <property type="entry name" value="REGUCALCIN"/>
    <property type="match status" value="1"/>
</dbReference>
<comment type="similarity">
    <text evidence="1">Belongs to the SMP-30/CGR1 family.</text>
</comment>
<dbReference type="PRINTS" id="PR01790">
    <property type="entry name" value="SMP30FAMILY"/>
</dbReference>
<dbReference type="InterPro" id="IPR013658">
    <property type="entry name" value="SGL"/>
</dbReference>
<dbReference type="InterPro" id="IPR011042">
    <property type="entry name" value="6-blade_b-propeller_TolB-like"/>
</dbReference>
<dbReference type="RefSeq" id="WP_253765208.1">
    <property type="nucleotide sequence ID" value="NZ_BAAAVE010000036.1"/>
</dbReference>
<reference evidence="3 4" key="1">
    <citation type="submission" date="2022-06" db="EMBL/GenBank/DDBJ databases">
        <title>Sequencing the genomes of 1000 actinobacteria strains.</title>
        <authorList>
            <person name="Klenk H.-P."/>
        </authorList>
    </citation>
    <scope>NUCLEOTIDE SEQUENCE [LARGE SCALE GENOMIC DNA]</scope>
    <source>
        <strain evidence="3 4">DSM 44170</strain>
    </source>
</reference>
<evidence type="ECO:0000256" key="1">
    <source>
        <dbReference type="ARBA" id="ARBA00008853"/>
    </source>
</evidence>
<evidence type="ECO:0000313" key="4">
    <source>
        <dbReference type="Proteomes" id="UP001320766"/>
    </source>
</evidence>
<name>A0ABT1JR67_9ACTN</name>
<evidence type="ECO:0000259" key="2">
    <source>
        <dbReference type="Pfam" id="PF08450"/>
    </source>
</evidence>
<protein>
    <submittedName>
        <fullName evidence="3">Sugar lactone lactonase YvrE</fullName>
    </submittedName>
</protein>
<keyword evidence="4" id="KW-1185">Reference proteome</keyword>
<dbReference type="Proteomes" id="UP001320766">
    <property type="component" value="Unassembled WGS sequence"/>
</dbReference>
<feature type="domain" description="SMP-30/Gluconolactonase/LRE-like region" evidence="2">
    <location>
        <begin position="17"/>
        <end position="284"/>
    </location>
</feature>
<sequence length="312" mass="32820">MTKVSEPEIVAVPPSRLGEGPRWDGRTGTLLWVDIPRGLVRRLDPADGSHAVLGVGQPVGVAVPRAAGGLALAVRDGFALLREPAWQEPAWDGPTDEAAADGPQVVDALEVVDGLEIVAPVTAAERPGNRMNDGACDRAGRFFAGTKAEDDTPGAGALYRLGPGRRAERVLGGVGISNGIAWSPDERLCYYVDTLTSRVDVFDYDPASGRLAGRRTFAEITRGMPDGITVDARGHVWVALWDGGAVLCLRPDGSLDLTVEIPVRNVTSCAFGGPGLDELYVTTAWDGSAGGELLRCRTSVEGVPANPYRDAG</sequence>
<evidence type="ECO:0000313" key="3">
    <source>
        <dbReference type="EMBL" id="MCP2344234.1"/>
    </source>
</evidence>
<dbReference type="InterPro" id="IPR005511">
    <property type="entry name" value="SMP-30"/>
</dbReference>
<proteinExistence type="inferred from homology"/>
<gene>
    <name evidence="3" type="ORF">HD595_000356</name>
</gene>
<dbReference type="EMBL" id="JAMZEC010000001">
    <property type="protein sequence ID" value="MCP2344234.1"/>
    <property type="molecule type" value="Genomic_DNA"/>
</dbReference>
<dbReference type="Gene3D" id="2.120.10.30">
    <property type="entry name" value="TolB, C-terminal domain"/>
    <property type="match status" value="1"/>
</dbReference>
<organism evidence="3 4">
    <name type="scientific">Nonomuraea roseoviolacea subsp. carminata</name>
    <dbReference type="NCBI Taxonomy" id="160689"/>
    <lineage>
        <taxon>Bacteria</taxon>
        <taxon>Bacillati</taxon>
        <taxon>Actinomycetota</taxon>
        <taxon>Actinomycetes</taxon>
        <taxon>Streptosporangiales</taxon>
        <taxon>Streptosporangiaceae</taxon>
        <taxon>Nonomuraea</taxon>
    </lineage>
</organism>
<dbReference type="Pfam" id="PF08450">
    <property type="entry name" value="SGL"/>
    <property type="match status" value="1"/>
</dbReference>
<dbReference type="SUPFAM" id="SSF63829">
    <property type="entry name" value="Calcium-dependent phosphotriesterase"/>
    <property type="match status" value="1"/>
</dbReference>
<accession>A0ABT1JR67</accession>